<dbReference type="Proteomes" id="UP000179807">
    <property type="component" value="Unassembled WGS sequence"/>
</dbReference>
<organism evidence="1 2">
    <name type="scientific">Tritrichomonas foetus</name>
    <dbReference type="NCBI Taxonomy" id="1144522"/>
    <lineage>
        <taxon>Eukaryota</taxon>
        <taxon>Metamonada</taxon>
        <taxon>Parabasalia</taxon>
        <taxon>Tritrichomonadida</taxon>
        <taxon>Tritrichomonadidae</taxon>
        <taxon>Tritrichomonas</taxon>
    </lineage>
</organism>
<reference evidence="1" key="1">
    <citation type="submission" date="2016-10" db="EMBL/GenBank/DDBJ databases">
        <authorList>
            <person name="Benchimol M."/>
            <person name="Almeida L.G."/>
            <person name="Vasconcelos A.T."/>
            <person name="Perreira-Neves A."/>
            <person name="Rosa I.A."/>
            <person name="Tasca T."/>
            <person name="Bogo M.R."/>
            <person name="de Souza W."/>
        </authorList>
    </citation>
    <scope>NUCLEOTIDE SEQUENCE [LARGE SCALE GENOMIC DNA]</scope>
    <source>
        <strain evidence="1">K</strain>
    </source>
</reference>
<name>A0A1J4KS15_9EUKA</name>
<dbReference type="EMBL" id="MLAK01000456">
    <property type="protein sequence ID" value="OHT13890.1"/>
    <property type="molecule type" value="Genomic_DNA"/>
</dbReference>
<gene>
    <name evidence="1" type="ORF">TRFO_43221</name>
</gene>
<comment type="caution">
    <text evidence="1">The sequence shown here is derived from an EMBL/GenBank/DDBJ whole genome shotgun (WGS) entry which is preliminary data.</text>
</comment>
<dbReference type="GeneID" id="94849394"/>
<protein>
    <submittedName>
        <fullName evidence="1">Uncharacterized protein</fullName>
    </submittedName>
</protein>
<keyword evidence="2" id="KW-1185">Reference proteome</keyword>
<evidence type="ECO:0000313" key="2">
    <source>
        <dbReference type="Proteomes" id="UP000179807"/>
    </source>
</evidence>
<dbReference type="RefSeq" id="XP_068367026.1">
    <property type="nucleotide sequence ID" value="XM_068514690.1"/>
</dbReference>
<sequence length="552" mass="65952">MSKKEYLGNFVIRDHDCNIDGDGSFSYYQNNILRDLINRNRNPVFAEINYINLTFPKPLIPKDKEVEYIIYIQEKWDGKQASFRTYSIKHVIKDLTDVNLLLSYFNEKFSSWINFTKNKYSFVYSSEDQSVKLVVSQKPDFPSPYSYYHQWTMTFSPSFVELFGRDFILLSDRQCKPINKIEKTFDVGKIYYEAIKPDPLLPKTYYFYHSDLSLPNMNQIRLSVCCQDENTTYVNQHRFYFHSLSPNPTCYFYGYNSEGKLVKAHVYQFTILITLYEEIFNTNKMKYIGNYVLNHENSKIEGDYIYSIQNNQVRSLCDTVRNKGKKLWVKIQQILVDPYDIPNTVWWYETQKNNKPTINRKFEFHYDFRNKTKEEILEYLNEEVVKKGLKVWRNADHGSMYFKYNANKNRFEYTLWEAYYTKRVTFTMSENMARILGFERNSREGDGHFTGSGEGILTYTAENLPNLNLDPIPENIPILYYYHPDLVSSNFNQEYVTAIYIHNHGMYEYDVLYDVRSLSPTAQTFFYYYHEGKKLYYTPRDFCIVLGFYESD</sequence>
<dbReference type="VEuPathDB" id="TrichDB:TRFO_43221"/>
<accession>A0A1J4KS15</accession>
<evidence type="ECO:0000313" key="1">
    <source>
        <dbReference type="EMBL" id="OHT13890.1"/>
    </source>
</evidence>
<dbReference type="AlphaFoldDB" id="A0A1J4KS15"/>
<proteinExistence type="predicted"/>